<dbReference type="PIRSF" id="PIRSF006779">
    <property type="entry name" value="UCP006779"/>
    <property type="match status" value="1"/>
</dbReference>
<comment type="similarity">
    <text evidence="2">Belongs to the SAM hydrolase / SAM-dependent halogenase family.</text>
</comment>
<comment type="caution">
    <text evidence="5">The sequence shown here is derived from an EMBL/GenBank/DDBJ whole genome shotgun (WGS) entry which is preliminary data.</text>
</comment>
<name>A0A4R1B2P9_9PROT</name>
<dbReference type="RefSeq" id="WP_131448072.1">
    <property type="nucleotide sequence ID" value="NZ_SJZB01000043.1"/>
</dbReference>
<dbReference type="PANTHER" id="PTHR35092">
    <property type="entry name" value="CHLORINASE MJ1651"/>
    <property type="match status" value="1"/>
</dbReference>
<feature type="domain" description="S-adenosyl-l-methionine hydroxide adenosyltransferase C-terminal" evidence="4">
    <location>
        <begin position="161"/>
        <end position="239"/>
    </location>
</feature>
<dbReference type="PANTHER" id="PTHR35092:SF1">
    <property type="entry name" value="CHLORINASE MJ1651"/>
    <property type="match status" value="1"/>
</dbReference>
<organism evidence="5 6">
    <name type="scientific">Parasulfuritortus cantonensis</name>
    <dbReference type="NCBI Taxonomy" id="2528202"/>
    <lineage>
        <taxon>Bacteria</taxon>
        <taxon>Pseudomonadati</taxon>
        <taxon>Pseudomonadota</taxon>
        <taxon>Betaproteobacteria</taxon>
        <taxon>Nitrosomonadales</taxon>
        <taxon>Thiobacillaceae</taxon>
        <taxon>Parasulfuritortus</taxon>
    </lineage>
</organism>
<dbReference type="InterPro" id="IPR046470">
    <property type="entry name" value="SAM_HAT_C"/>
</dbReference>
<dbReference type="AlphaFoldDB" id="A0A4R1B2P9"/>
<protein>
    <recommendedName>
        <fullName evidence="7">SAM-dependent chlorinase/fluorinase</fullName>
    </recommendedName>
</protein>
<evidence type="ECO:0008006" key="7">
    <source>
        <dbReference type="Google" id="ProtNLM"/>
    </source>
</evidence>
<evidence type="ECO:0000259" key="4">
    <source>
        <dbReference type="Pfam" id="PF20257"/>
    </source>
</evidence>
<dbReference type="Gene3D" id="2.40.30.90">
    <property type="entry name" value="Bacterial fluorinating enzyme like"/>
    <property type="match status" value="1"/>
</dbReference>
<evidence type="ECO:0000313" key="6">
    <source>
        <dbReference type="Proteomes" id="UP000295443"/>
    </source>
</evidence>
<dbReference type="Proteomes" id="UP000295443">
    <property type="component" value="Unassembled WGS sequence"/>
</dbReference>
<reference evidence="5 6" key="1">
    <citation type="submission" date="2019-03" db="EMBL/GenBank/DDBJ databases">
        <title>Genome sequence of Thiobacillaceae bacterium LSR1, a sulfur-oxidizing bacterium isolated from freshwater sediment.</title>
        <authorList>
            <person name="Li S."/>
        </authorList>
    </citation>
    <scope>NUCLEOTIDE SEQUENCE [LARGE SCALE GENOMIC DNA]</scope>
    <source>
        <strain evidence="5 6">LSR1</strain>
    </source>
</reference>
<dbReference type="InterPro" id="IPR023228">
    <property type="entry name" value="SAM_OH_AdoTrfase_N_sf"/>
</dbReference>
<keyword evidence="1" id="KW-0949">S-adenosyl-L-methionine</keyword>
<dbReference type="InterPro" id="IPR023227">
    <property type="entry name" value="SAM_OH_AdoTrfase_C_sf"/>
</dbReference>
<feature type="domain" description="S-adenosyl-l-methionine hydroxide adenosyltransferase N-terminal" evidence="3">
    <location>
        <begin position="2"/>
        <end position="137"/>
    </location>
</feature>
<dbReference type="SUPFAM" id="SSF101852">
    <property type="entry name" value="Bacterial fluorinating enzyme, C-terminal domain"/>
    <property type="match status" value="1"/>
</dbReference>
<dbReference type="Pfam" id="PF01887">
    <property type="entry name" value="SAM_HAT_N"/>
    <property type="match status" value="1"/>
</dbReference>
<accession>A0A4R1B2P9</accession>
<dbReference type="InterPro" id="IPR046469">
    <property type="entry name" value="SAM_HAT_N"/>
</dbReference>
<proteinExistence type="inferred from homology"/>
<evidence type="ECO:0000259" key="3">
    <source>
        <dbReference type="Pfam" id="PF01887"/>
    </source>
</evidence>
<dbReference type="EMBL" id="SJZB01000043">
    <property type="protein sequence ID" value="TCJ12342.1"/>
    <property type="molecule type" value="Genomic_DNA"/>
</dbReference>
<dbReference type="InterPro" id="IPR002747">
    <property type="entry name" value="SAM_OH_AdoTrfase"/>
</dbReference>
<keyword evidence="6" id="KW-1185">Reference proteome</keyword>
<evidence type="ECO:0000256" key="1">
    <source>
        <dbReference type="ARBA" id="ARBA00022691"/>
    </source>
</evidence>
<dbReference type="SUPFAM" id="SSF102522">
    <property type="entry name" value="Bacterial fluorinating enzyme, N-terminal domain"/>
    <property type="match status" value="1"/>
</dbReference>
<dbReference type="Pfam" id="PF20257">
    <property type="entry name" value="SAM_HAT_C"/>
    <property type="match status" value="1"/>
</dbReference>
<evidence type="ECO:0000313" key="5">
    <source>
        <dbReference type="EMBL" id="TCJ12342.1"/>
    </source>
</evidence>
<gene>
    <name evidence="5" type="ORF">EZJ19_12470</name>
</gene>
<dbReference type="OrthoDB" id="9792195at2"/>
<sequence>MLVLFTDFGVRDPYVGQIKARLGAAAPGVAVIDLLHDVPDFNAHAGAHLLDALAREFPAGSVFLCVVDPGVGGPRDGLVMEADGRWYVGPDNGLLAVVGARAATARYWRIDWLPERLSASFHGRDLFAPVAAALAVGPFPEAKLADIAAPTVQFDAADLPRVVYLDHYGNAWTGLRGGLLGPAETLEVKGKTLARRAVFHEAAKGEAFWYVNSVGLVEIAVNRGSAAAALDLHVGDLVRVGRPAGGLH</sequence>
<dbReference type="Gene3D" id="3.40.50.10790">
    <property type="entry name" value="S-adenosyl-l-methionine hydroxide adenosyltransferase, N-terminal"/>
    <property type="match status" value="1"/>
</dbReference>
<evidence type="ECO:0000256" key="2">
    <source>
        <dbReference type="ARBA" id="ARBA00024035"/>
    </source>
</evidence>